<dbReference type="InterPro" id="IPR011990">
    <property type="entry name" value="TPR-like_helical_dom_sf"/>
</dbReference>
<gene>
    <name evidence="1" type="ORF">GCM10011573_35180</name>
</gene>
<proteinExistence type="predicted"/>
<dbReference type="Gene3D" id="1.25.40.400">
    <property type="match status" value="1"/>
</dbReference>
<comment type="caution">
    <text evidence="1">The sequence shown here is derived from an EMBL/GenBank/DDBJ whole genome shotgun (WGS) entry which is preliminary data.</text>
</comment>
<reference evidence="2" key="1">
    <citation type="journal article" date="2019" name="Int. J. Syst. Evol. Microbiol.">
        <title>The Global Catalogue of Microorganisms (GCM) 10K type strain sequencing project: providing services to taxonomists for standard genome sequencing and annotation.</title>
        <authorList>
            <consortium name="The Broad Institute Genomics Platform"/>
            <consortium name="The Broad Institute Genome Sequencing Center for Infectious Disease"/>
            <person name="Wu L."/>
            <person name="Ma J."/>
        </authorList>
    </citation>
    <scope>NUCLEOTIDE SEQUENCE [LARGE SCALE GENOMIC DNA]</scope>
    <source>
        <strain evidence="2">CGMCC 1.15942</strain>
    </source>
</reference>
<protein>
    <submittedName>
        <fullName evidence="1">Uncharacterized protein</fullName>
    </submittedName>
</protein>
<accession>A0ABQ1PTF8</accession>
<dbReference type="SUPFAM" id="SSF48452">
    <property type="entry name" value="TPR-like"/>
    <property type="match status" value="1"/>
</dbReference>
<dbReference type="EMBL" id="BMKI01000014">
    <property type="protein sequence ID" value="GGD02690.1"/>
    <property type="molecule type" value="Genomic_DNA"/>
</dbReference>
<evidence type="ECO:0000313" key="2">
    <source>
        <dbReference type="Proteomes" id="UP000630615"/>
    </source>
</evidence>
<dbReference type="Proteomes" id="UP000630615">
    <property type="component" value="Unassembled WGS sequence"/>
</dbReference>
<organism evidence="1 2">
    <name type="scientific">Enterococcus wangshanyuanii</name>
    <dbReference type="NCBI Taxonomy" id="2005703"/>
    <lineage>
        <taxon>Bacteria</taxon>
        <taxon>Bacillati</taxon>
        <taxon>Bacillota</taxon>
        <taxon>Bacilli</taxon>
        <taxon>Lactobacillales</taxon>
        <taxon>Enterococcaceae</taxon>
        <taxon>Enterococcus</taxon>
    </lineage>
</organism>
<name>A0ABQ1PTF8_9ENTE</name>
<keyword evidence="2" id="KW-1185">Reference proteome</keyword>
<evidence type="ECO:0000313" key="1">
    <source>
        <dbReference type="EMBL" id="GGD02690.1"/>
    </source>
</evidence>
<dbReference type="RefSeq" id="WP_088271866.1">
    <property type="nucleotide sequence ID" value="NZ_BMKI01000014.1"/>
</dbReference>
<sequence>MNFSKKDIEFFVETMFPVENIHLRDIETRNVISQFFVNLVTKFMYSNDRSEAKKYLNLARENNKEYRNYYFSIQIQYFEYIVAYLETSEPDYLTKADYLMKAVEDIGDVNTAKTMRLEFKELLKEEKIDIPIGSFPTVITKDS</sequence>